<dbReference type="EMBL" id="MT142730">
    <property type="protein sequence ID" value="QJA87758.1"/>
    <property type="molecule type" value="Genomic_DNA"/>
</dbReference>
<gene>
    <name evidence="1" type="ORF">MM415B02898_0015</name>
</gene>
<organism evidence="1">
    <name type="scientific">viral metagenome</name>
    <dbReference type="NCBI Taxonomy" id="1070528"/>
    <lineage>
        <taxon>unclassified sequences</taxon>
        <taxon>metagenomes</taxon>
        <taxon>organismal metagenomes</taxon>
    </lineage>
</organism>
<dbReference type="AlphaFoldDB" id="A0A6M3L381"/>
<proteinExistence type="predicted"/>
<reference evidence="1" key="1">
    <citation type="submission" date="2020-03" db="EMBL/GenBank/DDBJ databases">
        <title>The deep terrestrial virosphere.</title>
        <authorList>
            <person name="Holmfeldt K."/>
            <person name="Nilsson E."/>
            <person name="Simone D."/>
            <person name="Lopez-Fernandez M."/>
            <person name="Wu X."/>
            <person name="de Brujin I."/>
            <person name="Lundin D."/>
            <person name="Andersson A."/>
            <person name="Bertilsson S."/>
            <person name="Dopson M."/>
        </authorList>
    </citation>
    <scope>NUCLEOTIDE SEQUENCE</scope>
    <source>
        <strain evidence="1">MM415B02898</strain>
    </source>
</reference>
<protein>
    <submittedName>
        <fullName evidence="1">Uncharacterized protein</fullName>
    </submittedName>
</protein>
<name>A0A6M3L381_9ZZZZ</name>
<sequence length="126" mass="14781">MYLDIIDDINIEKSFKDQTFGWKVLHKSNDGLTSAHFIYVPIYPTNKWLDEKDFRSTCCQDSDYVESNTYKCGWHIFLIEEDAHKWRMEKCGAGKKKVVSMVVFRDIITYGSQLNFPIVVAKEMLI</sequence>
<accession>A0A6M3L381</accession>
<evidence type="ECO:0000313" key="1">
    <source>
        <dbReference type="EMBL" id="QJA87758.1"/>
    </source>
</evidence>